<dbReference type="AlphaFoldDB" id="A0A2N3HTN6"/>
<keyword evidence="3" id="KW-1185">Reference proteome</keyword>
<evidence type="ECO:0000259" key="1">
    <source>
        <dbReference type="Pfam" id="PF17131"/>
    </source>
</evidence>
<organism evidence="2 3">
    <name type="scientific">Labilibaculum filiforme</name>
    <dbReference type="NCBI Taxonomy" id="1940526"/>
    <lineage>
        <taxon>Bacteria</taxon>
        <taxon>Pseudomonadati</taxon>
        <taxon>Bacteroidota</taxon>
        <taxon>Bacteroidia</taxon>
        <taxon>Marinilabiliales</taxon>
        <taxon>Marinifilaceae</taxon>
        <taxon>Labilibaculum</taxon>
    </lineage>
</organism>
<dbReference type="InterPro" id="IPR033399">
    <property type="entry name" value="TP_0789-like"/>
</dbReference>
<protein>
    <recommendedName>
        <fullName evidence="1">Uncharacterized protein TP-0789 domain-containing protein</fullName>
    </recommendedName>
</protein>
<evidence type="ECO:0000313" key="3">
    <source>
        <dbReference type="Proteomes" id="UP000233535"/>
    </source>
</evidence>
<comment type="caution">
    <text evidence="2">The sequence shown here is derived from an EMBL/GenBank/DDBJ whole genome shotgun (WGS) entry which is preliminary data.</text>
</comment>
<dbReference type="EMBL" id="MVDD01000014">
    <property type="protein sequence ID" value="PKQ61434.1"/>
    <property type="molecule type" value="Genomic_DNA"/>
</dbReference>
<reference evidence="2 3" key="1">
    <citation type="journal article" date="2017" name="Front. Microbiol.">
        <title>Labilibaculum manganireducens gen. nov., sp. nov. and Labilibaculum filiforme sp. nov., Novel Bacteroidetes Isolated from Subsurface Sediments of the Baltic Sea.</title>
        <authorList>
            <person name="Vandieken V."/>
            <person name="Marshall I.P."/>
            <person name="Niemann H."/>
            <person name="Engelen B."/>
            <person name="Cypionka H."/>
        </authorList>
    </citation>
    <scope>NUCLEOTIDE SEQUENCE [LARGE SCALE GENOMIC DNA]</scope>
    <source>
        <strain evidence="2 3">59.16B</strain>
    </source>
</reference>
<dbReference type="Pfam" id="PF17131">
    <property type="entry name" value="LolA_like"/>
    <property type="match status" value="1"/>
</dbReference>
<accession>A0A2N3HTN6</accession>
<sequence>MCLFVGVNSLFATSTDHVKAKELFENSKQKLSLKNVCLNLDLEILDKKGNTKSKSLSVAFGEFNQQKKVMIEITAPEEVKGTRILTTNYLDKKGIIEIYMPASGKIQKFRANNRNLKLMGSEIPITQFSSVVESDYLFSMLGNDEVNGTDCYKIKVEKPEEKEYAIAYISIKEEYLLRVEKYNSKDQLQSLTALSDYIKVSNSNGKYYPKSIHVSNLESGRSSNMKVRSLEYVQKMNIKNFQITSNES</sequence>
<evidence type="ECO:0000313" key="2">
    <source>
        <dbReference type="EMBL" id="PKQ61434.1"/>
    </source>
</evidence>
<dbReference type="CDD" id="cd16329">
    <property type="entry name" value="LolA_like"/>
    <property type="match status" value="1"/>
</dbReference>
<feature type="domain" description="Uncharacterized protein TP-0789" evidence="1">
    <location>
        <begin position="66"/>
        <end position="242"/>
    </location>
</feature>
<name>A0A2N3HTN6_9BACT</name>
<dbReference type="Proteomes" id="UP000233535">
    <property type="component" value="Unassembled WGS sequence"/>
</dbReference>
<dbReference type="Gene3D" id="2.50.20.10">
    <property type="entry name" value="Lipoprotein localisation LolA/LolB/LppX"/>
    <property type="match status" value="1"/>
</dbReference>
<proteinExistence type="predicted"/>
<gene>
    <name evidence="2" type="ORF">BZG02_15895</name>
</gene>